<keyword evidence="3" id="KW-1185">Reference proteome</keyword>
<evidence type="ECO:0000313" key="3">
    <source>
        <dbReference type="Proteomes" id="UP000230750"/>
    </source>
</evidence>
<dbReference type="Proteomes" id="UP000230750">
    <property type="component" value="Unassembled WGS sequence"/>
</dbReference>
<evidence type="ECO:0000256" key="1">
    <source>
        <dbReference type="SAM" id="MobiDB-lite"/>
    </source>
</evidence>
<dbReference type="EMBL" id="MRZV01000356">
    <property type="protein sequence ID" value="PIK51802.1"/>
    <property type="molecule type" value="Genomic_DNA"/>
</dbReference>
<name>A0A2G8KV05_STIJA</name>
<dbReference type="AlphaFoldDB" id="A0A2G8KV05"/>
<feature type="compositionally biased region" description="Basic and acidic residues" evidence="1">
    <location>
        <begin position="384"/>
        <end position="398"/>
    </location>
</feature>
<feature type="compositionally biased region" description="Basic residues" evidence="1">
    <location>
        <begin position="604"/>
        <end position="614"/>
    </location>
</feature>
<organism evidence="2 3">
    <name type="scientific">Stichopus japonicus</name>
    <name type="common">Sea cucumber</name>
    <dbReference type="NCBI Taxonomy" id="307972"/>
    <lineage>
        <taxon>Eukaryota</taxon>
        <taxon>Metazoa</taxon>
        <taxon>Echinodermata</taxon>
        <taxon>Eleutherozoa</taxon>
        <taxon>Echinozoa</taxon>
        <taxon>Holothuroidea</taxon>
        <taxon>Aspidochirotacea</taxon>
        <taxon>Aspidochirotida</taxon>
        <taxon>Stichopodidae</taxon>
        <taxon>Apostichopus</taxon>
    </lineage>
</organism>
<dbReference type="OrthoDB" id="10336910at2759"/>
<proteinExistence type="predicted"/>
<sequence>MYGMYLQTLDENDDTVFNEDGEIRLPNLMDIHDLEGNSWKIIQEPKKSRDSKQKSRFDRKLFGDAISDYYEEPKSRSAKSNTSNGRDIKQESDKPKKKFIDVMISSAIPNNSDAASISESSLHSTSSEMLPKMEPLCNTAPAHTTQIRSPPFVCDEMGRKALLWRYASEVRKGEITYRDYLTKISDISSLYRDDAGGNKRQKREHSPQKVTADGDLIKIPRADVDIEAENNGPVLLSLSSAYEHQCAAVNFEPSFPPELEVLYSKAGLSVSNLTDSFSKTLPENFLQREKERLRSDYPMYDWKLQQKHQKLPSGHNERAYMERPVRSEPLASNLRRIAGIGPRDFDHKMKVLSNRSGADQDVVNIRSSQFFDRRGELNDIPETESVKKLVKGDEESSRIESGISRSFPPNQPPTTPVEVALTFASCSVPNMMETMEEETETGQEDEENEEDEKETSERKMEEHGDIITEHPDANHMTRTGLATARSQRSERSWREGFDGKMYKVSKEGRVKFNMTERKQRHHSFDSNAISKGDEISTVSDVIPPNPYNSNENLNDLGLSTGKQVNDITHSFKMDATNSWYSKPLPVTLLGLDTLPDIQTSGLRSRTRTVRRKNSSKSEFYGKNKKEPPSKQFSTTQTLTGSARILPVSLSTKHVVFISPTE</sequence>
<feature type="compositionally biased region" description="Basic and acidic residues" evidence="1">
    <location>
        <begin position="619"/>
        <end position="628"/>
    </location>
</feature>
<gene>
    <name evidence="2" type="ORF">BSL78_11326</name>
</gene>
<feature type="compositionally biased region" description="Basic and acidic residues" evidence="1">
    <location>
        <begin position="455"/>
        <end position="471"/>
    </location>
</feature>
<feature type="region of interest" description="Disordered" evidence="1">
    <location>
        <begin position="601"/>
        <end position="637"/>
    </location>
</feature>
<protein>
    <submittedName>
        <fullName evidence="2">Uncharacterized protein</fullName>
    </submittedName>
</protein>
<feature type="region of interest" description="Disordered" evidence="1">
    <location>
        <begin position="434"/>
        <end position="471"/>
    </location>
</feature>
<accession>A0A2G8KV05</accession>
<reference evidence="2 3" key="1">
    <citation type="journal article" date="2017" name="PLoS Biol.">
        <title>The sea cucumber genome provides insights into morphological evolution and visceral regeneration.</title>
        <authorList>
            <person name="Zhang X."/>
            <person name="Sun L."/>
            <person name="Yuan J."/>
            <person name="Sun Y."/>
            <person name="Gao Y."/>
            <person name="Zhang L."/>
            <person name="Li S."/>
            <person name="Dai H."/>
            <person name="Hamel J.F."/>
            <person name="Liu C."/>
            <person name="Yu Y."/>
            <person name="Liu S."/>
            <person name="Lin W."/>
            <person name="Guo K."/>
            <person name="Jin S."/>
            <person name="Xu P."/>
            <person name="Storey K.B."/>
            <person name="Huan P."/>
            <person name="Zhang T."/>
            <person name="Zhou Y."/>
            <person name="Zhang J."/>
            <person name="Lin C."/>
            <person name="Li X."/>
            <person name="Xing L."/>
            <person name="Huo D."/>
            <person name="Sun M."/>
            <person name="Wang L."/>
            <person name="Mercier A."/>
            <person name="Li F."/>
            <person name="Yang H."/>
            <person name="Xiang J."/>
        </authorList>
    </citation>
    <scope>NUCLEOTIDE SEQUENCE [LARGE SCALE GENOMIC DNA]</scope>
    <source>
        <strain evidence="2">Shaxun</strain>
        <tissue evidence="2">Muscle</tissue>
    </source>
</reference>
<feature type="region of interest" description="Disordered" evidence="1">
    <location>
        <begin position="384"/>
        <end position="413"/>
    </location>
</feature>
<evidence type="ECO:0000313" key="2">
    <source>
        <dbReference type="EMBL" id="PIK51802.1"/>
    </source>
</evidence>
<feature type="compositionally biased region" description="Acidic residues" evidence="1">
    <location>
        <begin position="434"/>
        <end position="454"/>
    </location>
</feature>
<feature type="region of interest" description="Disordered" evidence="1">
    <location>
        <begin position="72"/>
        <end position="94"/>
    </location>
</feature>
<comment type="caution">
    <text evidence="2">The sequence shown here is derived from an EMBL/GenBank/DDBJ whole genome shotgun (WGS) entry which is preliminary data.</text>
</comment>